<sequence>MAPRPDAAGQRWKGALQHWALDLSDVSTYGFSCDLLDLLSCGDWVGRQGLSHASEEPSRYGASEVQLRQLVLALPTFSNVRLLWLQHPRGDGPAQKIDTLPFERMPRLEALALDGFSEANLRGLPPSLRTLRVCGFVLHPVTPPAMDACRLPVGSSMASVVVTGQSHGIDEYGPPMEQGGLQRCFRVVLRDLARGCKELYVDAEAVLLNEGPGVDKPKWLDEDADVRPLLEALDYALNDMSYHTVAQHVLLPSNAVFIFRGRTGRMQAARGHALLRATKELCARLQFVVNETDGRQPLRWLLTDSGNGLLPREVRQWECQSTHSLLNIRRTYSSV</sequence>
<evidence type="ECO:0000313" key="1">
    <source>
        <dbReference type="EMBL" id="KAI7839510.1"/>
    </source>
</evidence>
<reference evidence="1" key="1">
    <citation type="submission" date="2020-11" db="EMBL/GenBank/DDBJ databases">
        <title>Chlorella ohadii genome sequencing and assembly.</title>
        <authorList>
            <person name="Murik O."/>
            <person name="Treves H."/>
            <person name="Kedem I."/>
            <person name="Shotland Y."/>
            <person name="Kaplan A."/>
        </authorList>
    </citation>
    <scope>NUCLEOTIDE SEQUENCE</scope>
    <source>
        <strain evidence="1">1</strain>
    </source>
</reference>
<dbReference type="EMBL" id="JADXDR010000100">
    <property type="protein sequence ID" value="KAI7839510.1"/>
    <property type="molecule type" value="Genomic_DNA"/>
</dbReference>
<protein>
    <submittedName>
        <fullName evidence="1">Uncharacterized protein</fullName>
    </submittedName>
</protein>
<organism evidence="1 2">
    <name type="scientific">Chlorella ohadii</name>
    <dbReference type="NCBI Taxonomy" id="2649997"/>
    <lineage>
        <taxon>Eukaryota</taxon>
        <taxon>Viridiplantae</taxon>
        <taxon>Chlorophyta</taxon>
        <taxon>core chlorophytes</taxon>
        <taxon>Trebouxiophyceae</taxon>
        <taxon>Chlorellales</taxon>
        <taxon>Chlorellaceae</taxon>
        <taxon>Chlorella clade</taxon>
        <taxon>Chlorella</taxon>
    </lineage>
</organism>
<keyword evidence="2" id="KW-1185">Reference proteome</keyword>
<dbReference type="AlphaFoldDB" id="A0AAD5H439"/>
<name>A0AAD5H439_9CHLO</name>
<evidence type="ECO:0000313" key="2">
    <source>
        <dbReference type="Proteomes" id="UP001205105"/>
    </source>
</evidence>
<dbReference type="Proteomes" id="UP001205105">
    <property type="component" value="Unassembled WGS sequence"/>
</dbReference>
<proteinExistence type="predicted"/>
<comment type="caution">
    <text evidence="1">The sequence shown here is derived from an EMBL/GenBank/DDBJ whole genome shotgun (WGS) entry which is preliminary data.</text>
</comment>
<accession>A0AAD5H439</accession>
<gene>
    <name evidence="1" type="ORF">COHA_006777</name>
</gene>